<comment type="caution">
    <text evidence="1">The sequence shown here is derived from an EMBL/GenBank/DDBJ whole genome shotgun (WGS) entry which is preliminary data.</text>
</comment>
<name>A0ACC0QGG7_9HYPO</name>
<sequence length="166" mass="18353">MALDRPTTSELTASVMASVQRCLAAARAIAAIGGTIPYTRKELPWSLLPSILTAVIVLSFNLLRTPGADSADEDLEAILCLLKLFDAMDEADKMTYLAYLQMSNVWTQARITRNRVKTRKYRKKDSPLTVVAILRRHGMILAQCILKLIGAALSRRLIPNRVAQNG</sequence>
<protein>
    <submittedName>
        <fullName evidence="1">Fungal-trans domain-containing protein</fullName>
    </submittedName>
</protein>
<reference evidence="1" key="1">
    <citation type="submission" date="2022-06" db="EMBL/GenBank/DDBJ databases">
        <title>Fusarium solani species complex genomes reveal bases of compartmentalisation and animal pathogenesis.</title>
        <authorList>
            <person name="Tsai I.J."/>
        </authorList>
    </citation>
    <scope>NUCLEOTIDE SEQUENCE</scope>
    <source>
        <strain evidence="1">Fu6.1</strain>
    </source>
</reference>
<keyword evidence="2" id="KW-1185">Reference proteome</keyword>
<accession>A0ACC0QGG7</accession>
<gene>
    <name evidence="1" type="ORF">NCS57_01208500</name>
</gene>
<evidence type="ECO:0000313" key="1">
    <source>
        <dbReference type="EMBL" id="KAI8654619.1"/>
    </source>
</evidence>
<evidence type="ECO:0000313" key="2">
    <source>
        <dbReference type="Proteomes" id="UP001065298"/>
    </source>
</evidence>
<organism evidence="1 2">
    <name type="scientific">Fusarium keratoplasticum</name>
    <dbReference type="NCBI Taxonomy" id="1328300"/>
    <lineage>
        <taxon>Eukaryota</taxon>
        <taxon>Fungi</taxon>
        <taxon>Dikarya</taxon>
        <taxon>Ascomycota</taxon>
        <taxon>Pezizomycotina</taxon>
        <taxon>Sordariomycetes</taxon>
        <taxon>Hypocreomycetidae</taxon>
        <taxon>Hypocreales</taxon>
        <taxon>Nectriaceae</taxon>
        <taxon>Fusarium</taxon>
        <taxon>Fusarium solani species complex</taxon>
    </lineage>
</organism>
<dbReference type="Proteomes" id="UP001065298">
    <property type="component" value="Chromosome 10"/>
</dbReference>
<dbReference type="EMBL" id="CM046512">
    <property type="protein sequence ID" value="KAI8654619.1"/>
    <property type="molecule type" value="Genomic_DNA"/>
</dbReference>
<proteinExistence type="predicted"/>